<dbReference type="Gene3D" id="3.30.70.100">
    <property type="match status" value="1"/>
</dbReference>
<sequence>MVKLIALYKMPQDAAAFDDNYFNSHIPLAMKMPGLKKAEVSRVTGSPMPSNDFYMMAELYFEDQAALDSAMASPEGRAAAKNLMGFAKEIVHMMFASVVIEEKVPAAV</sequence>
<dbReference type="Proteomes" id="UP000664277">
    <property type="component" value="Unassembled WGS sequence"/>
</dbReference>
<dbReference type="EMBL" id="JAFLCK010000001">
    <property type="protein sequence ID" value="MBN8658934.1"/>
    <property type="molecule type" value="Genomic_DNA"/>
</dbReference>
<dbReference type="InterPro" id="IPR009799">
    <property type="entry name" value="EthD_dom"/>
</dbReference>
<proteinExistence type="predicted"/>
<evidence type="ECO:0000313" key="2">
    <source>
        <dbReference type="EMBL" id="MBN8658934.1"/>
    </source>
</evidence>
<protein>
    <submittedName>
        <fullName evidence="2">EthD family reductase</fullName>
    </submittedName>
</protein>
<evidence type="ECO:0000313" key="3">
    <source>
        <dbReference type="Proteomes" id="UP000664277"/>
    </source>
</evidence>
<dbReference type="AlphaFoldDB" id="A0A8J7P6C2"/>
<name>A0A8J7P6C2_9BACT</name>
<dbReference type="Pfam" id="PF07110">
    <property type="entry name" value="EthD"/>
    <property type="match status" value="1"/>
</dbReference>
<organism evidence="2 3">
    <name type="scientific">Candidatus Obscuribacter phosphatis</name>
    <dbReference type="NCBI Taxonomy" id="1906157"/>
    <lineage>
        <taxon>Bacteria</taxon>
        <taxon>Bacillati</taxon>
        <taxon>Candidatus Melainabacteria</taxon>
        <taxon>Candidatus Obscuribacterales</taxon>
        <taxon>Candidatus Obscuribacteraceae</taxon>
        <taxon>Candidatus Obscuribacter</taxon>
    </lineage>
</organism>
<feature type="domain" description="EthD" evidence="1">
    <location>
        <begin position="11"/>
        <end position="80"/>
    </location>
</feature>
<dbReference type="PANTHER" id="PTHR40260">
    <property type="entry name" value="BLR8190 PROTEIN"/>
    <property type="match status" value="1"/>
</dbReference>
<reference evidence="2" key="1">
    <citation type="submission" date="2021-02" db="EMBL/GenBank/DDBJ databases">
        <title>Genome-Resolved Metagenomics of a Microbial Community Performing Photosynthetic Biological Nutrient Removal.</title>
        <authorList>
            <person name="Mcdaniel E.A."/>
        </authorList>
    </citation>
    <scope>NUCLEOTIDE SEQUENCE</scope>
    <source>
        <strain evidence="2">UWPOB_OBS1</strain>
    </source>
</reference>
<evidence type="ECO:0000259" key="1">
    <source>
        <dbReference type="Pfam" id="PF07110"/>
    </source>
</evidence>
<gene>
    <name evidence="2" type="ORF">J0M35_01115</name>
</gene>
<comment type="caution">
    <text evidence="2">The sequence shown here is derived from an EMBL/GenBank/DDBJ whole genome shotgun (WGS) entry which is preliminary data.</text>
</comment>
<dbReference type="NCBIfam" id="TIGR02118">
    <property type="entry name" value="EthD family reductase"/>
    <property type="match status" value="1"/>
</dbReference>
<accession>A0A8J7P6C2</accession>
<dbReference type="InterPro" id="IPR011008">
    <property type="entry name" value="Dimeric_a/b-barrel"/>
</dbReference>
<dbReference type="SUPFAM" id="SSF54909">
    <property type="entry name" value="Dimeric alpha+beta barrel"/>
    <property type="match status" value="1"/>
</dbReference>
<dbReference type="GO" id="GO:0016491">
    <property type="term" value="F:oxidoreductase activity"/>
    <property type="evidence" value="ECO:0007669"/>
    <property type="project" value="InterPro"/>
</dbReference>
<dbReference type="PANTHER" id="PTHR40260:SF2">
    <property type="entry name" value="BLR8190 PROTEIN"/>
    <property type="match status" value="1"/>
</dbReference>